<evidence type="ECO:0000313" key="1">
    <source>
        <dbReference type="EMBL" id="KAH3708296.1"/>
    </source>
</evidence>
<dbReference type="AlphaFoldDB" id="A0A9D3YZR9"/>
<organism evidence="1 2">
    <name type="scientific">Dreissena polymorpha</name>
    <name type="common">Zebra mussel</name>
    <name type="synonym">Mytilus polymorpha</name>
    <dbReference type="NCBI Taxonomy" id="45954"/>
    <lineage>
        <taxon>Eukaryota</taxon>
        <taxon>Metazoa</taxon>
        <taxon>Spiralia</taxon>
        <taxon>Lophotrochozoa</taxon>
        <taxon>Mollusca</taxon>
        <taxon>Bivalvia</taxon>
        <taxon>Autobranchia</taxon>
        <taxon>Heteroconchia</taxon>
        <taxon>Euheterodonta</taxon>
        <taxon>Imparidentia</taxon>
        <taxon>Neoheterodontei</taxon>
        <taxon>Myida</taxon>
        <taxon>Dreissenoidea</taxon>
        <taxon>Dreissenidae</taxon>
        <taxon>Dreissena</taxon>
    </lineage>
</organism>
<reference evidence="1" key="2">
    <citation type="submission" date="2020-11" db="EMBL/GenBank/DDBJ databases">
        <authorList>
            <person name="McCartney M.A."/>
            <person name="Auch B."/>
            <person name="Kono T."/>
            <person name="Mallez S."/>
            <person name="Becker A."/>
            <person name="Gohl D.M."/>
            <person name="Silverstein K.A.T."/>
            <person name="Koren S."/>
            <person name="Bechman K.B."/>
            <person name="Herman A."/>
            <person name="Abrahante J.E."/>
            <person name="Garbe J."/>
        </authorList>
    </citation>
    <scope>NUCLEOTIDE SEQUENCE</scope>
    <source>
        <strain evidence="1">Duluth1</strain>
        <tissue evidence="1">Whole animal</tissue>
    </source>
</reference>
<name>A0A9D3YZR9_DREPO</name>
<sequence length="103" mass="12110">MCASNQLEETLKDKVGETLLQRHRHLNEKPERRHHDNGSRLVKFLCPRIVRSGVYCFWPVCLPCIDSFMYSFIVHCVPRFLPKSPITAYGPTWQIAVIRRKSR</sequence>
<dbReference type="Proteomes" id="UP000828390">
    <property type="component" value="Unassembled WGS sequence"/>
</dbReference>
<comment type="caution">
    <text evidence="1">The sequence shown here is derived from an EMBL/GenBank/DDBJ whole genome shotgun (WGS) entry which is preliminary data.</text>
</comment>
<gene>
    <name evidence="1" type="ORF">DPMN_067743</name>
</gene>
<proteinExistence type="predicted"/>
<reference evidence="1" key="1">
    <citation type="journal article" date="2019" name="bioRxiv">
        <title>The Genome of the Zebra Mussel, Dreissena polymorpha: A Resource for Invasive Species Research.</title>
        <authorList>
            <person name="McCartney M.A."/>
            <person name="Auch B."/>
            <person name="Kono T."/>
            <person name="Mallez S."/>
            <person name="Zhang Y."/>
            <person name="Obille A."/>
            <person name="Becker A."/>
            <person name="Abrahante J.E."/>
            <person name="Garbe J."/>
            <person name="Badalamenti J.P."/>
            <person name="Herman A."/>
            <person name="Mangelson H."/>
            <person name="Liachko I."/>
            <person name="Sullivan S."/>
            <person name="Sone E.D."/>
            <person name="Koren S."/>
            <person name="Silverstein K.A.T."/>
            <person name="Beckman K.B."/>
            <person name="Gohl D.M."/>
        </authorList>
    </citation>
    <scope>NUCLEOTIDE SEQUENCE</scope>
    <source>
        <strain evidence="1">Duluth1</strain>
        <tissue evidence="1">Whole animal</tissue>
    </source>
</reference>
<accession>A0A9D3YZR9</accession>
<keyword evidence="2" id="KW-1185">Reference proteome</keyword>
<evidence type="ECO:0000313" key="2">
    <source>
        <dbReference type="Proteomes" id="UP000828390"/>
    </source>
</evidence>
<protein>
    <submittedName>
        <fullName evidence="1">Uncharacterized protein</fullName>
    </submittedName>
</protein>
<dbReference type="EMBL" id="JAIWYP010000014">
    <property type="protein sequence ID" value="KAH3708296.1"/>
    <property type="molecule type" value="Genomic_DNA"/>
</dbReference>